<protein>
    <submittedName>
        <fullName evidence="3">ATPase AAA</fullName>
    </submittedName>
</protein>
<evidence type="ECO:0000259" key="2">
    <source>
        <dbReference type="Pfam" id="PF13635"/>
    </source>
</evidence>
<evidence type="ECO:0000313" key="3">
    <source>
        <dbReference type="EMBL" id="KGE88127.1"/>
    </source>
</evidence>
<organism evidence="3 4">
    <name type="scientific">Phaeodactylibacter xiamenensis</name>
    <dbReference type="NCBI Taxonomy" id="1524460"/>
    <lineage>
        <taxon>Bacteria</taxon>
        <taxon>Pseudomonadati</taxon>
        <taxon>Bacteroidota</taxon>
        <taxon>Saprospiria</taxon>
        <taxon>Saprospirales</taxon>
        <taxon>Haliscomenobacteraceae</taxon>
        <taxon>Phaeodactylibacter</taxon>
    </lineage>
</organism>
<dbReference type="Pfam" id="PF13173">
    <property type="entry name" value="AAA_14"/>
    <property type="match status" value="1"/>
</dbReference>
<evidence type="ECO:0000259" key="1">
    <source>
        <dbReference type="Pfam" id="PF13173"/>
    </source>
</evidence>
<dbReference type="RefSeq" id="WP_044219317.1">
    <property type="nucleotide sequence ID" value="NZ_JBKAGJ010000028.1"/>
</dbReference>
<gene>
    <name evidence="3" type="ORF">IX84_09855</name>
</gene>
<evidence type="ECO:0000313" key="4">
    <source>
        <dbReference type="Proteomes" id="UP000029736"/>
    </source>
</evidence>
<feature type="domain" description="AAA" evidence="1">
    <location>
        <begin position="19"/>
        <end position="135"/>
    </location>
</feature>
<dbReference type="OrthoDB" id="9778168at2"/>
<dbReference type="PANTHER" id="PTHR43566">
    <property type="entry name" value="CONSERVED PROTEIN"/>
    <property type="match status" value="1"/>
</dbReference>
<dbReference type="AlphaFoldDB" id="A0A098SAL6"/>
<dbReference type="SUPFAM" id="SSF52540">
    <property type="entry name" value="P-loop containing nucleoside triphosphate hydrolases"/>
    <property type="match status" value="1"/>
</dbReference>
<dbReference type="EMBL" id="JPOS01000020">
    <property type="protein sequence ID" value="KGE88127.1"/>
    <property type="molecule type" value="Genomic_DNA"/>
</dbReference>
<reference evidence="3 4" key="1">
    <citation type="journal article" date="2014" name="Int. J. Syst. Evol. Microbiol.">
        <title>Phaeodactylibacter xiamenensis gen. nov., sp. nov., a member of the family Saprospiraceae isolated from the marine alga Phaeodactylum tricornutum.</title>
        <authorList>
            <person name="Chen Z.Jr."/>
            <person name="Lei X."/>
            <person name="Lai Q."/>
            <person name="Li Y."/>
            <person name="Zhang B."/>
            <person name="Zhang J."/>
            <person name="Zhang H."/>
            <person name="Yang L."/>
            <person name="Zheng W."/>
            <person name="Tian Y."/>
            <person name="Yu Z."/>
            <person name="Xu H.Jr."/>
            <person name="Zheng T."/>
        </authorList>
    </citation>
    <scope>NUCLEOTIDE SEQUENCE [LARGE SCALE GENOMIC DNA]</scope>
    <source>
        <strain evidence="3 4">KD52</strain>
    </source>
</reference>
<sequence>MSIINRQLTTAIRRQVEKYPILAVTGPRQSGKTTLLKHLFPEYQYVSLENTDLRSFATEDPVGFLTTYDGQTIFDEVQRAPELFPYLQTKVDKQSIMGQYILSGSQNFHLLEHITQSLAGRVALFKLLPFDIQELKSSDLLAENWETMLFRGFYPAIYDRGIEPPVFYANYLQTYIDRDVSQLTKVQDLRRFRNFVSLCAARTGQLLNISALANAAGISQPTAKSWLTILELSFIIFLLPPYFENFSKRVVKSPKLYFFDPGLAAFLLGLRTLEDLTDRTLAGALFETLIISNIIKQNYHTYRLREYWFWRDAAGHEIDLLTQRGGSFDIFEVKAARTLKPRLFKGLQDFVKIAEGRVQSQTLIYGGADTQHRTEVKVLPWNH</sequence>
<dbReference type="InterPro" id="IPR027417">
    <property type="entry name" value="P-loop_NTPase"/>
</dbReference>
<dbReference type="InterPro" id="IPR025420">
    <property type="entry name" value="DUF4143"/>
</dbReference>
<dbReference type="Proteomes" id="UP000029736">
    <property type="component" value="Unassembled WGS sequence"/>
</dbReference>
<dbReference type="Gene3D" id="3.40.50.300">
    <property type="entry name" value="P-loop containing nucleotide triphosphate hydrolases"/>
    <property type="match status" value="1"/>
</dbReference>
<proteinExistence type="predicted"/>
<dbReference type="InterPro" id="IPR041682">
    <property type="entry name" value="AAA_14"/>
</dbReference>
<dbReference type="PANTHER" id="PTHR43566:SF2">
    <property type="entry name" value="DUF4143 DOMAIN-CONTAINING PROTEIN"/>
    <property type="match status" value="1"/>
</dbReference>
<dbReference type="Pfam" id="PF13635">
    <property type="entry name" value="DUF4143"/>
    <property type="match status" value="1"/>
</dbReference>
<dbReference type="STRING" id="1524460.IX84_09855"/>
<name>A0A098SAL6_9BACT</name>
<feature type="domain" description="DUF4143" evidence="2">
    <location>
        <begin position="177"/>
        <end position="335"/>
    </location>
</feature>
<comment type="caution">
    <text evidence="3">The sequence shown here is derived from an EMBL/GenBank/DDBJ whole genome shotgun (WGS) entry which is preliminary data.</text>
</comment>
<accession>A0A098SAL6</accession>
<keyword evidence="4" id="KW-1185">Reference proteome</keyword>